<feature type="region of interest" description="Disordered" evidence="2">
    <location>
        <begin position="1"/>
        <end position="27"/>
    </location>
</feature>
<accession>A0A318RUL3</accession>
<keyword evidence="3" id="KW-0472">Membrane</keyword>
<name>A0A318RUL3_WILLI</name>
<dbReference type="AlphaFoldDB" id="A0A318RUL3"/>
<sequence length="333" mass="35113">MADTAVAQRSVPHDLHVQPPAPPADRGDLHIEARVYSQIARQAALEVPGVVAHSVTLGSLTGRNLPKALADSDSRHPSIAVEIAIGWPSSAAEVSASVQHHVADVLTRLTGRRPARVDVDVAAVSPSELLLTEEVAEIVAVQQDSPEPVIARHDRTPRSYPAAGLLAALIGLLAVLAAVVIGREYAVAQGHYNSEPWLADAAGWVSGTPWQTWMAVVAIGAIVVGLWLLYNAVRPRARTHRAITAAPGVWTRDTDIARRLSAIALDDDTTVSAGTTVSRGRAKVTVQGQPGSDGAELQERLDDAVSWLESPPKVVLAHRAPPRPPVIAEGAPA</sequence>
<evidence type="ECO:0000313" key="4">
    <source>
        <dbReference type="EMBL" id="PYE20985.1"/>
    </source>
</evidence>
<reference evidence="4 5" key="1">
    <citation type="submission" date="2018-06" db="EMBL/GenBank/DDBJ databases">
        <title>Genomic Encyclopedia of Type Strains, Phase IV (KMG-IV): sequencing the most valuable type-strain genomes for metagenomic binning, comparative biology and taxonomic classification.</title>
        <authorList>
            <person name="Goeker M."/>
        </authorList>
    </citation>
    <scope>NUCLEOTIDE SEQUENCE [LARGE SCALE GENOMIC DNA]</scope>
    <source>
        <strain evidence="4 5">DSM 45521</strain>
    </source>
</reference>
<dbReference type="RefSeq" id="WP_158539873.1">
    <property type="nucleotide sequence ID" value="NZ_QJSP01000001.1"/>
</dbReference>
<comment type="similarity">
    <text evidence="1">Belongs to the asp23 family.</text>
</comment>
<protein>
    <submittedName>
        <fullName evidence="4">Cell envelope-related Asp23 family protein</fullName>
    </submittedName>
</protein>
<evidence type="ECO:0000256" key="3">
    <source>
        <dbReference type="SAM" id="Phobius"/>
    </source>
</evidence>
<evidence type="ECO:0000256" key="2">
    <source>
        <dbReference type="SAM" id="MobiDB-lite"/>
    </source>
</evidence>
<comment type="caution">
    <text evidence="4">The sequence shown here is derived from an EMBL/GenBank/DDBJ whole genome shotgun (WGS) entry which is preliminary data.</text>
</comment>
<proteinExistence type="inferred from homology"/>
<gene>
    <name evidence="4" type="ORF">DFR67_101377</name>
</gene>
<dbReference type="InterPro" id="IPR005531">
    <property type="entry name" value="Asp23"/>
</dbReference>
<feature type="transmembrane region" description="Helical" evidence="3">
    <location>
        <begin position="213"/>
        <end position="233"/>
    </location>
</feature>
<keyword evidence="5" id="KW-1185">Reference proteome</keyword>
<dbReference type="Proteomes" id="UP000247591">
    <property type="component" value="Unassembled WGS sequence"/>
</dbReference>
<dbReference type="Pfam" id="PF03780">
    <property type="entry name" value="Asp23"/>
    <property type="match status" value="1"/>
</dbReference>
<keyword evidence="3" id="KW-1133">Transmembrane helix</keyword>
<dbReference type="OrthoDB" id="5197468at2"/>
<feature type="transmembrane region" description="Helical" evidence="3">
    <location>
        <begin position="162"/>
        <end position="182"/>
    </location>
</feature>
<evidence type="ECO:0000313" key="5">
    <source>
        <dbReference type="Proteomes" id="UP000247591"/>
    </source>
</evidence>
<dbReference type="EMBL" id="QJSP01000001">
    <property type="protein sequence ID" value="PYE20985.1"/>
    <property type="molecule type" value="Genomic_DNA"/>
</dbReference>
<organism evidence="4 5">
    <name type="scientific">Williamsia limnetica</name>
    <dbReference type="NCBI Taxonomy" id="882452"/>
    <lineage>
        <taxon>Bacteria</taxon>
        <taxon>Bacillati</taxon>
        <taxon>Actinomycetota</taxon>
        <taxon>Actinomycetes</taxon>
        <taxon>Mycobacteriales</taxon>
        <taxon>Nocardiaceae</taxon>
        <taxon>Williamsia</taxon>
    </lineage>
</organism>
<evidence type="ECO:0000256" key="1">
    <source>
        <dbReference type="ARBA" id="ARBA00005721"/>
    </source>
</evidence>
<keyword evidence="3" id="KW-0812">Transmembrane</keyword>